<gene>
    <name evidence="2" type="ORF">ACFPZN_28740</name>
</gene>
<feature type="transmembrane region" description="Helical" evidence="1">
    <location>
        <begin position="21"/>
        <end position="41"/>
    </location>
</feature>
<dbReference type="Proteomes" id="UP001596074">
    <property type="component" value="Unassembled WGS sequence"/>
</dbReference>
<name>A0ABW1A2E0_9ACTN</name>
<comment type="caution">
    <text evidence="2">The sequence shown here is derived from an EMBL/GenBank/DDBJ whole genome shotgun (WGS) entry which is preliminary data.</text>
</comment>
<accession>A0ABW1A2E0</accession>
<dbReference type="RefSeq" id="WP_378285357.1">
    <property type="nucleotide sequence ID" value="NZ_JBHSON010000043.1"/>
</dbReference>
<reference evidence="3" key="1">
    <citation type="journal article" date="2019" name="Int. J. Syst. Evol. Microbiol.">
        <title>The Global Catalogue of Microorganisms (GCM) 10K type strain sequencing project: providing services to taxonomists for standard genome sequencing and annotation.</title>
        <authorList>
            <consortium name="The Broad Institute Genomics Platform"/>
            <consortium name="The Broad Institute Genome Sequencing Center for Infectious Disease"/>
            <person name="Wu L."/>
            <person name="Ma J."/>
        </authorList>
    </citation>
    <scope>NUCLEOTIDE SEQUENCE [LARGE SCALE GENOMIC DNA]</scope>
    <source>
        <strain evidence="3">KCTC 42087</strain>
    </source>
</reference>
<organism evidence="2 3">
    <name type="scientific">Actinomadura rugatobispora</name>
    <dbReference type="NCBI Taxonomy" id="1994"/>
    <lineage>
        <taxon>Bacteria</taxon>
        <taxon>Bacillati</taxon>
        <taxon>Actinomycetota</taxon>
        <taxon>Actinomycetes</taxon>
        <taxon>Streptosporangiales</taxon>
        <taxon>Thermomonosporaceae</taxon>
        <taxon>Actinomadura</taxon>
    </lineage>
</organism>
<sequence length="43" mass="4533">MSGPVAETKDPRGLVRRDQEWLLAGVQGVVVLMSVVGTGLACH</sequence>
<protein>
    <submittedName>
        <fullName evidence="2">Uncharacterized protein</fullName>
    </submittedName>
</protein>
<evidence type="ECO:0000256" key="1">
    <source>
        <dbReference type="SAM" id="Phobius"/>
    </source>
</evidence>
<dbReference type="EMBL" id="JBHSON010000043">
    <property type="protein sequence ID" value="MFC5749629.1"/>
    <property type="molecule type" value="Genomic_DNA"/>
</dbReference>
<evidence type="ECO:0000313" key="2">
    <source>
        <dbReference type="EMBL" id="MFC5749629.1"/>
    </source>
</evidence>
<proteinExistence type="predicted"/>
<keyword evidence="1" id="KW-1133">Transmembrane helix</keyword>
<keyword evidence="1" id="KW-0812">Transmembrane</keyword>
<keyword evidence="1" id="KW-0472">Membrane</keyword>
<evidence type="ECO:0000313" key="3">
    <source>
        <dbReference type="Proteomes" id="UP001596074"/>
    </source>
</evidence>
<keyword evidence="3" id="KW-1185">Reference proteome</keyword>